<sequence length="195" mass="23036">MIQKGISISYNSESFLNLTSMYEKTFPNKRFKHTLNFLEKHISKDQTILDLGVDNPFSKIMKENGYQVNNTHGEDLDLDFSSVTNAKVDVVTAFEIFEHLLSPLNVLTQIKANKLVASIPLRLWFSPAYQSKTDPWDRHYHEFEDWQFDWLLEKSGWEIKDRAKWTNPVKKIGIRPLLRSFTPRYYIVYAERKDQ</sequence>
<dbReference type="InterPro" id="IPR029063">
    <property type="entry name" value="SAM-dependent_MTases_sf"/>
</dbReference>
<dbReference type="STRING" id="558155.SAMN04487911_10733"/>
<proteinExistence type="predicted"/>
<accession>A0A1M6ESD7</accession>
<dbReference type="Gene3D" id="3.40.50.150">
    <property type="entry name" value="Vaccinia Virus protein VP39"/>
    <property type="match status" value="1"/>
</dbReference>
<dbReference type="AlphaFoldDB" id="A0A1M6ESD7"/>
<organism evidence="1 2">
    <name type="scientific">Arenibacter nanhaiticus</name>
    <dbReference type="NCBI Taxonomy" id="558155"/>
    <lineage>
        <taxon>Bacteria</taxon>
        <taxon>Pseudomonadati</taxon>
        <taxon>Bacteroidota</taxon>
        <taxon>Flavobacteriia</taxon>
        <taxon>Flavobacteriales</taxon>
        <taxon>Flavobacteriaceae</taxon>
        <taxon>Arenibacter</taxon>
    </lineage>
</organism>
<dbReference type="EMBL" id="FQYX01000007">
    <property type="protein sequence ID" value="SHI88325.1"/>
    <property type="molecule type" value="Genomic_DNA"/>
</dbReference>
<gene>
    <name evidence="1" type="ORF">SAMN04487911_10733</name>
</gene>
<name>A0A1M6ESD7_9FLAO</name>
<dbReference type="SUPFAM" id="SSF53335">
    <property type="entry name" value="S-adenosyl-L-methionine-dependent methyltransferases"/>
    <property type="match status" value="1"/>
</dbReference>
<keyword evidence="2" id="KW-1185">Reference proteome</keyword>
<reference evidence="1 2" key="1">
    <citation type="submission" date="2016-11" db="EMBL/GenBank/DDBJ databases">
        <authorList>
            <person name="Jaros S."/>
            <person name="Januszkiewicz K."/>
            <person name="Wedrychowicz H."/>
        </authorList>
    </citation>
    <scope>NUCLEOTIDE SEQUENCE [LARGE SCALE GENOMIC DNA]</scope>
    <source>
        <strain evidence="1 2">CGMCC 1.8863</strain>
    </source>
</reference>
<evidence type="ECO:0008006" key="3">
    <source>
        <dbReference type="Google" id="ProtNLM"/>
    </source>
</evidence>
<evidence type="ECO:0000313" key="2">
    <source>
        <dbReference type="Proteomes" id="UP000184231"/>
    </source>
</evidence>
<protein>
    <recommendedName>
        <fullName evidence="3">Methyltransferase domain-containing protein</fullName>
    </recommendedName>
</protein>
<dbReference type="Proteomes" id="UP000184231">
    <property type="component" value="Unassembled WGS sequence"/>
</dbReference>
<evidence type="ECO:0000313" key="1">
    <source>
        <dbReference type="EMBL" id="SHI88325.1"/>
    </source>
</evidence>